<dbReference type="GO" id="GO:0051489">
    <property type="term" value="P:regulation of filopodium assembly"/>
    <property type="evidence" value="ECO:0000318"/>
    <property type="project" value="GO_Central"/>
</dbReference>
<dbReference type="GO" id="GO:0003785">
    <property type="term" value="F:actin monomer binding"/>
    <property type="evidence" value="ECO:0000318"/>
    <property type="project" value="GO_Central"/>
</dbReference>
<name>A0A139WL98_TRICA</name>
<accession>A0A139WL98</accession>
<dbReference type="PANTHER" id="PTHR13651">
    <property type="entry name" value="PROTEIN ABITRAM"/>
    <property type="match status" value="1"/>
</dbReference>
<dbReference type="GO" id="GO:0048813">
    <property type="term" value="P:dendrite morphogenesis"/>
    <property type="evidence" value="ECO:0000318"/>
    <property type="project" value="GO_Central"/>
</dbReference>
<dbReference type="AlphaFoldDB" id="A0A139WL98"/>
<keyword evidence="3" id="KW-1185">Reference proteome</keyword>
<dbReference type="InParanoid" id="A0A139WL98"/>
<evidence type="ECO:0000256" key="1">
    <source>
        <dbReference type="SAM" id="MobiDB-lite"/>
    </source>
</evidence>
<reference evidence="2 3" key="1">
    <citation type="journal article" date="2008" name="Nature">
        <title>The genome of the model beetle and pest Tribolium castaneum.</title>
        <authorList>
            <consortium name="Tribolium Genome Sequencing Consortium"/>
            <person name="Richards S."/>
            <person name="Gibbs R.A."/>
            <person name="Weinstock G.M."/>
            <person name="Brown S.J."/>
            <person name="Denell R."/>
            <person name="Beeman R.W."/>
            <person name="Gibbs R."/>
            <person name="Beeman R.W."/>
            <person name="Brown S.J."/>
            <person name="Bucher G."/>
            <person name="Friedrich M."/>
            <person name="Grimmelikhuijzen C.J."/>
            <person name="Klingler M."/>
            <person name="Lorenzen M."/>
            <person name="Richards S."/>
            <person name="Roth S."/>
            <person name="Schroder R."/>
            <person name="Tautz D."/>
            <person name="Zdobnov E.M."/>
            <person name="Muzny D."/>
            <person name="Gibbs R.A."/>
            <person name="Weinstock G.M."/>
            <person name="Attaway T."/>
            <person name="Bell S."/>
            <person name="Buhay C.J."/>
            <person name="Chandrabose M.N."/>
            <person name="Chavez D."/>
            <person name="Clerk-Blankenburg K.P."/>
            <person name="Cree A."/>
            <person name="Dao M."/>
            <person name="Davis C."/>
            <person name="Chacko J."/>
            <person name="Dinh H."/>
            <person name="Dugan-Rocha S."/>
            <person name="Fowler G."/>
            <person name="Garner T.T."/>
            <person name="Garnes J."/>
            <person name="Gnirke A."/>
            <person name="Hawes A."/>
            <person name="Hernandez J."/>
            <person name="Hines S."/>
            <person name="Holder M."/>
            <person name="Hume J."/>
            <person name="Jhangiani S.N."/>
            <person name="Joshi V."/>
            <person name="Khan Z.M."/>
            <person name="Jackson L."/>
            <person name="Kovar C."/>
            <person name="Kowis A."/>
            <person name="Lee S."/>
            <person name="Lewis L.R."/>
            <person name="Margolis J."/>
            <person name="Morgan M."/>
            <person name="Nazareth L.V."/>
            <person name="Nguyen N."/>
            <person name="Okwuonu G."/>
            <person name="Parker D."/>
            <person name="Richards S."/>
            <person name="Ruiz S.J."/>
            <person name="Santibanez J."/>
            <person name="Savard J."/>
            <person name="Scherer S.E."/>
            <person name="Schneider B."/>
            <person name="Sodergren E."/>
            <person name="Tautz D."/>
            <person name="Vattahil S."/>
            <person name="Villasana D."/>
            <person name="White C.S."/>
            <person name="Wright R."/>
            <person name="Park Y."/>
            <person name="Beeman R.W."/>
            <person name="Lord J."/>
            <person name="Oppert B."/>
            <person name="Lorenzen M."/>
            <person name="Brown S."/>
            <person name="Wang L."/>
            <person name="Savard J."/>
            <person name="Tautz D."/>
            <person name="Richards S."/>
            <person name="Weinstock G."/>
            <person name="Gibbs R.A."/>
            <person name="Liu Y."/>
            <person name="Worley K."/>
            <person name="Weinstock G."/>
            <person name="Elsik C.G."/>
            <person name="Reese J.T."/>
            <person name="Elhaik E."/>
            <person name="Landan G."/>
            <person name="Graur D."/>
            <person name="Arensburger P."/>
            <person name="Atkinson P."/>
            <person name="Beeman R.W."/>
            <person name="Beidler J."/>
            <person name="Brown S.J."/>
            <person name="Demuth J.P."/>
            <person name="Drury D.W."/>
            <person name="Du Y.Z."/>
            <person name="Fujiwara H."/>
            <person name="Lorenzen M."/>
            <person name="Maselli V."/>
            <person name="Osanai M."/>
            <person name="Park Y."/>
            <person name="Robertson H.M."/>
            <person name="Tu Z."/>
            <person name="Wang J.J."/>
            <person name="Wang S."/>
            <person name="Richards S."/>
            <person name="Song H."/>
            <person name="Zhang L."/>
            <person name="Sodergren E."/>
            <person name="Werner D."/>
            <person name="Stanke M."/>
            <person name="Morgenstern B."/>
            <person name="Solovyev V."/>
            <person name="Kosarev P."/>
            <person name="Brown G."/>
            <person name="Chen H.C."/>
            <person name="Ermolaeva O."/>
            <person name="Hlavina W."/>
            <person name="Kapustin Y."/>
            <person name="Kiryutin B."/>
            <person name="Kitts P."/>
            <person name="Maglott D."/>
            <person name="Pruitt K."/>
            <person name="Sapojnikov V."/>
            <person name="Souvorov A."/>
            <person name="Mackey A.J."/>
            <person name="Waterhouse R.M."/>
            <person name="Wyder S."/>
            <person name="Zdobnov E.M."/>
            <person name="Zdobnov E.M."/>
            <person name="Wyder S."/>
            <person name="Kriventseva E.V."/>
            <person name="Kadowaki T."/>
            <person name="Bork P."/>
            <person name="Aranda M."/>
            <person name="Bao R."/>
            <person name="Beermann A."/>
            <person name="Berns N."/>
            <person name="Bolognesi R."/>
            <person name="Bonneton F."/>
            <person name="Bopp D."/>
            <person name="Brown S.J."/>
            <person name="Bucher G."/>
            <person name="Butts T."/>
            <person name="Chaumot A."/>
            <person name="Denell R.E."/>
            <person name="Ferrier D.E."/>
            <person name="Friedrich M."/>
            <person name="Gordon C.M."/>
            <person name="Jindra M."/>
            <person name="Klingler M."/>
            <person name="Lan Q."/>
            <person name="Lattorff H.M."/>
            <person name="Laudet V."/>
            <person name="von Levetsow C."/>
            <person name="Liu Z."/>
            <person name="Lutz R."/>
            <person name="Lynch J.A."/>
            <person name="da Fonseca R.N."/>
            <person name="Posnien N."/>
            <person name="Reuter R."/>
            <person name="Roth S."/>
            <person name="Savard J."/>
            <person name="Schinko J.B."/>
            <person name="Schmitt C."/>
            <person name="Schoppmeier M."/>
            <person name="Schroder R."/>
            <person name="Shippy T.D."/>
            <person name="Simonnet F."/>
            <person name="Marques-Souza H."/>
            <person name="Tautz D."/>
            <person name="Tomoyasu Y."/>
            <person name="Trauner J."/>
            <person name="Van der Zee M."/>
            <person name="Vervoort M."/>
            <person name="Wittkopp N."/>
            <person name="Wimmer E.A."/>
            <person name="Yang X."/>
            <person name="Jones A.K."/>
            <person name="Sattelle D.B."/>
            <person name="Ebert P.R."/>
            <person name="Nelson D."/>
            <person name="Scott J.G."/>
            <person name="Beeman R.W."/>
            <person name="Muthukrishnan S."/>
            <person name="Kramer K.J."/>
            <person name="Arakane Y."/>
            <person name="Beeman R.W."/>
            <person name="Zhu Q."/>
            <person name="Hogenkamp D."/>
            <person name="Dixit R."/>
            <person name="Oppert B."/>
            <person name="Jiang H."/>
            <person name="Zou Z."/>
            <person name="Marshall J."/>
            <person name="Elpidina E."/>
            <person name="Vinokurov K."/>
            <person name="Oppert C."/>
            <person name="Zou Z."/>
            <person name="Evans J."/>
            <person name="Lu Z."/>
            <person name="Zhao P."/>
            <person name="Sumathipala N."/>
            <person name="Altincicek B."/>
            <person name="Vilcinskas A."/>
            <person name="Williams M."/>
            <person name="Hultmark D."/>
            <person name="Hetru C."/>
            <person name="Jiang H."/>
            <person name="Grimmelikhuijzen C.J."/>
            <person name="Hauser F."/>
            <person name="Cazzamali G."/>
            <person name="Williamson M."/>
            <person name="Park Y."/>
            <person name="Li B."/>
            <person name="Tanaka Y."/>
            <person name="Predel R."/>
            <person name="Neupert S."/>
            <person name="Schachtner J."/>
            <person name="Verleyen P."/>
            <person name="Raible F."/>
            <person name="Bork P."/>
            <person name="Friedrich M."/>
            <person name="Walden K.K."/>
            <person name="Robertson H.M."/>
            <person name="Angeli S."/>
            <person name="Foret S."/>
            <person name="Bucher G."/>
            <person name="Schuetz S."/>
            <person name="Maleszka R."/>
            <person name="Wimmer E.A."/>
            <person name="Beeman R.W."/>
            <person name="Lorenzen M."/>
            <person name="Tomoyasu Y."/>
            <person name="Miller S.C."/>
            <person name="Grossmann D."/>
            <person name="Bucher G."/>
        </authorList>
    </citation>
    <scope>NUCLEOTIDE SEQUENCE [LARGE SCALE GENOMIC DNA]</scope>
    <source>
        <strain evidence="2 3">Georgia GA2</strain>
    </source>
</reference>
<dbReference type="GO" id="GO:0051015">
    <property type="term" value="F:actin filament binding"/>
    <property type="evidence" value="ECO:0000318"/>
    <property type="project" value="GO_Central"/>
</dbReference>
<dbReference type="Gene3D" id="2.40.50.100">
    <property type="match status" value="1"/>
</dbReference>
<dbReference type="EMBL" id="KQ971322">
    <property type="protein sequence ID" value="KYB28597.1"/>
    <property type="molecule type" value="Genomic_DNA"/>
</dbReference>
<dbReference type="InterPro" id="IPR039169">
    <property type="entry name" value="Abitram"/>
</dbReference>
<dbReference type="Proteomes" id="UP000007266">
    <property type="component" value="Linkage group 3"/>
</dbReference>
<dbReference type="PANTHER" id="PTHR13651:SF0">
    <property type="entry name" value="PROTEIN ABITRAM"/>
    <property type="match status" value="1"/>
</dbReference>
<dbReference type="SUPFAM" id="SSF51230">
    <property type="entry name" value="Single hybrid motif"/>
    <property type="match status" value="1"/>
</dbReference>
<dbReference type="OMA" id="GKACEDH"/>
<gene>
    <name evidence="2" type="primary">AUGUSTUS-3.0.2_31044</name>
    <name evidence="2" type="ORF">TcasGA2_TC031044</name>
</gene>
<dbReference type="GO" id="GO:0030425">
    <property type="term" value="C:dendrite"/>
    <property type="evidence" value="ECO:0000318"/>
    <property type="project" value="GO_Central"/>
</dbReference>
<dbReference type="GO" id="GO:0032433">
    <property type="term" value="C:filopodium tip"/>
    <property type="evidence" value="ECO:0000318"/>
    <property type="project" value="GO_Central"/>
</dbReference>
<dbReference type="OrthoDB" id="48130at2759"/>
<evidence type="ECO:0000313" key="3">
    <source>
        <dbReference type="Proteomes" id="UP000007266"/>
    </source>
</evidence>
<organism evidence="2 3">
    <name type="scientific">Tribolium castaneum</name>
    <name type="common">Red flour beetle</name>
    <dbReference type="NCBI Taxonomy" id="7070"/>
    <lineage>
        <taxon>Eukaryota</taxon>
        <taxon>Metazoa</taxon>
        <taxon>Ecdysozoa</taxon>
        <taxon>Arthropoda</taxon>
        <taxon>Hexapoda</taxon>
        <taxon>Insecta</taxon>
        <taxon>Pterygota</taxon>
        <taxon>Neoptera</taxon>
        <taxon>Endopterygota</taxon>
        <taxon>Coleoptera</taxon>
        <taxon>Polyphaga</taxon>
        <taxon>Cucujiformia</taxon>
        <taxon>Tenebrionidae</taxon>
        <taxon>Tenebrionidae incertae sedis</taxon>
        <taxon>Tribolium</taxon>
    </lineage>
</organism>
<evidence type="ECO:0000313" key="2">
    <source>
        <dbReference type="EMBL" id="KYB28597.1"/>
    </source>
</evidence>
<dbReference type="InterPro" id="IPR011053">
    <property type="entry name" value="Single_hybrid_motif"/>
</dbReference>
<dbReference type="KEGG" id="tca:103312378"/>
<reference evidence="2 3" key="2">
    <citation type="journal article" date="2010" name="Nucleic Acids Res.">
        <title>BeetleBase in 2010: revisions to provide comprehensive genomic information for Tribolium castaneum.</title>
        <authorList>
            <person name="Kim H.S."/>
            <person name="Murphy T."/>
            <person name="Xia J."/>
            <person name="Caragea D."/>
            <person name="Park Y."/>
            <person name="Beeman R.W."/>
            <person name="Lorenzen M.D."/>
            <person name="Butcher S."/>
            <person name="Manak J.R."/>
            <person name="Brown S.J."/>
        </authorList>
    </citation>
    <scope>GENOME REANNOTATION</scope>
    <source>
        <strain evidence="2 3">Georgia GA2</strain>
    </source>
</reference>
<dbReference type="GO" id="GO:0030027">
    <property type="term" value="C:lamellipodium"/>
    <property type="evidence" value="ECO:0000318"/>
    <property type="project" value="GO_Central"/>
</dbReference>
<feature type="region of interest" description="Disordered" evidence="1">
    <location>
        <begin position="1"/>
        <end position="32"/>
    </location>
</feature>
<proteinExistence type="predicted"/>
<dbReference type="FunCoup" id="A0A139WL98">
    <property type="interactions" value="684"/>
</dbReference>
<sequence length="203" mass="23188">MAETEVATGSSVEVKTEPKSPESDEEVDEKPIPSILDSISKEQIANFQPYYERYFEKKYCTKFTTENVNLDTCVRVHTNKVCVISLSEKHSIIKKHQRIKNLNFQVSLKVNRLKNNMSGKGKRGAQLLQPESVLCFIETEDGEKYPVHAGIYGKLLEINDRLSENPNLLVDDLNEGFLAVILPDLRRLEENIKSLVVKEEYNT</sequence>
<dbReference type="STRING" id="7070.A0A139WL98"/>
<dbReference type="eggNOG" id="KOG3266">
    <property type="taxonomic scope" value="Eukaryota"/>
</dbReference>
<dbReference type="GO" id="GO:0005634">
    <property type="term" value="C:nucleus"/>
    <property type="evidence" value="ECO:0000318"/>
    <property type="project" value="GO_Central"/>
</dbReference>
<dbReference type="GO" id="GO:0030833">
    <property type="term" value="P:regulation of actin filament polymerization"/>
    <property type="evidence" value="ECO:0000318"/>
    <property type="project" value="GO_Central"/>
</dbReference>
<protein>
    <submittedName>
        <fullName evidence="2">FAM206 family protein CG9288-like Protein</fullName>
    </submittedName>
</protein>